<evidence type="ECO:0000313" key="8">
    <source>
        <dbReference type="EMBL" id="KAJ1731670.1"/>
    </source>
</evidence>
<keyword evidence="2 6" id="KW-0812">Transmembrane</keyword>
<feature type="domain" description="Sugar phosphate transporter" evidence="7">
    <location>
        <begin position="816"/>
        <end position="1114"/>
    </location>
</feature>
<keyword evidence="3 6" id="KW-1133">Transmembrane helix</keyword>
<evidence type="ECO:0000256" key="2">
    <source>
        <dbReference type="ARBA" id="ARBA00022692"/>
    </source>
</evidence>
<evidence type="ECO:0000256" key="4">
    <source>
        <dbReference type="ARBA" id="ARBA00023136"/>
    </source>
</evidence>
<keyword evidence="9" id="KW-1185">Reference proteome</keyword>
<feature type="region of interest" description="Disordered" evidence="5">
    <location>
        <begin position="616"/>
        <end position="644"/>
    </location>
</feature>
<proteinExistence type="predicted"/>
<feature type="region of interest" description="Disordered" evidence="5">
    <location>
        <begin position="1194"/>
        <end position="1245"/>
    </location>
</feature>
<reference evidence="8" key="1">
    <citation type="submission" date="2022-07" db="EMBL/GenBank/DDBJ databases">
        <title>Phylogenomic reconstructions and comparative analyses of Kickxellomycotina fungi.</title>
        <authorList>
            <person name="Reynolds N.K."/>
            <person name="Stajich J.E."/>
            <person name="Barry K."/>
            <person name="Grigoriev I.V."/>
            <person name="Crous P."/>
            <person name="Smith M.E."/>
        </authorList>
    </citation>
    <scope>NUCLEOTIDE SEQUENCE</scope>
    <source>
        <strain evidence="8">BCRC 34381</strain>
    </source>
</reference>
<feature type="transmembrane region" description="Helical" evidence="6">
    <location>
        <begin position="813"/>
        <end position="833"/>
    </location>
</feature>
<comment type="caution">
    <text evidence="8">The sequence shown here is derived from an EMBL/GenBank/DDBJ whole genome shotgun (WGS) entry which is preliminary data.</text>
</comment>
<feature type="transmembrane region" description="Helical" evidence="6">
    <location>
        <begin position="962"/>
        <end position="979"/>
    </location>
</feature>
<feature type="transmembrane region" description="Helical" evidence="6">
    <location>
        <begin position="939"/>
        <end position="956"/>
    </location>
</feature>
<dbReference type="OrthoDB" id="18894at2759"/>
<dbReference type="EMBL" id="JANBOI010000303">
    <property type="protein sequence ID" value="KAJ1731670.1"/>
    <property type="molecule type" value="Genomic_DNA"/>
</dbReference>
<evidence type="ECO:0000256" key="3">
    <source>
        <dbReference type="ARBA" id="ARBA00022989"/>
    </source>
</evidence>
<comment type="subcellular location">
    <subcellularLocation>
        <location evidence="1">Membrane</location>
        <topology evidence="1">Multi-pass membrane protein</topology>
    </subcellularLocation>
</comment>
<feature type="compositionally biased region" description="Low complexity" evidence="5">
    <location>
        <begin position="510"/>
        <end position="519"/>
    </location>
</feature>
<name>A0A9W7Y8D9_9FUNG</name>
<feature type="compositionally biased region" description="Basic and acidic residues" evidence="5">
    <location>
        <begin position="349"/>
        <end position="360"/>
    </location>
</feature>
<feature type="region of interest" description="Disordered" evidence="5">
    <location>
        <begin position="285"/>
        <end position="473"/>
    </location>
</feature>
<evidence type="ECO:0000256" key="6">
    <source>
        <dbReference type="SAM" id="Phobius"/>
    </source>
</evidence>
<dbReference type="Proteomes" id="UP001143981">
    <property type="component" value="Unassembled WGS sequence"/>
</dbReference>
<evidence type="ECO:0000256" key="1">
    <source>
        <dbReference type="ARBA" id="ARBA00004141"/>
    </source>
</evidence>
<gene>
    <name evidence="8" type="ORF">LPJ61_002419</name>
</gene>
<evidence type="ECO:0000256" key="5">
    <source>
        <dbReference type="SAM" id="MobiDB-lite"/>
    </source>
</evidence>
<dbReference type="PANTHER" id="PTHR11132">
    <property type="entry name" value="SOLUTE CARRIER FAMILY 35"/>
    <property type="match status" value="1"/>
</dbReference>
<feature type="compositionally biased region" description="Basic and acidic residues" evidence="5">
    <location>
        <begin position="321"/>
        <end position="333"/>
    </location>
</feature>
<feature type="transmembrane region" description="Helical" evidence="6">
    <location>
        <begin position="1070"/>
        <end position="1091"/>
    </location>
</feature>
<dbReference type="AlphaFoldDB" id="A0A9W7Y8D9"/>
<sequence length="1245" mass="132611">MQPSSSPLPPPPATSVLLIKLPRHVVDALQTAAAGSLRLALGGKERITTGTLFVGNTQHDVRYSSERSSAPPLVFQGGSQQPAGGGGGGWARWTQRGKVVGKLTVVHRAKAAGAASAHWSTAAVAAEPRAPAPAGPAAAAAVSGATESQAAPAKVSQEAEAAMAAAAAKTVPQKKPGILRQNREMLRDRVLHMLARGPMEEERILDEISSPQGVVLEVLGSLAAKAGAEWSLLPDRFRLVQVESWPKYDAQTRARVANSALDAFNALGLPADDPDRLRMQLVQQRLARGESATAAPPLLPPPPPRKKPVRSVIAPTLPKKVRVEAAKSVRRVPDPVASGGHSTPVSAEPKPDLGAKERPRSTGRPTPLAAAPADDASVAPARRPMASAPSTAPNTAVGRLSLAKDTDAARRSPSLDVEPKRRVRPRQRSSPPARSRSRSQGPHTPPVGRSRASADTNADTEQPGHRRVRSRPLQLQALVGARTGMPEAETGAAVGRVQERLAQMGDRRSTGPPASARSRSSSDVRQKVPRRARGPSLSPIADQRPSPSPSPPPRIEQVETVDDLQELQRQLVSLYAEYSQLRLNIDDRCAAFASLTDELAAAQAACAAATARMQHAGQVDREEGEEDPGDQRGEPTVLGTQPTTTKLALDGSRLYWRDMGGTSWLSDSPDAIVGRRAGRDGQPCRTQQLLPEEARVLRATQAIASQYAELDCNDVRRRVRRYLSLHAHIERMDRELGAAYQRIAAGISAQYDALRADLGDATVDAALARSGREPAARILTLDMYRSDEAASERVPRERGPTALLHTPGFRRHILLCGLYLGLWYVLSGLLSVYNKWLFGATERNFPFPLFVTSVQMLAQFALARLCLRLRPALQPTQTPTWDTYLTRAVPCGVASALDIGLSNISLRTITLTFLTMCKSSGLGFLLLFAFLFGLERVRLVLVAIIAVISAGVVLMAAGEVDFALAGFLEAIGSAAMSGLRWSLTQILLSQARFGMNNPVATMINLTPIVGTTTLVLSLILENPFAELAHNSNTDSLRGALSMAFVMVAGGLVAFGMVYFEFLLIARTSALTFSIAGMLKEVALVSIAHVVFGDTMTALNASGLLVTLFGIGMYNWLKIHDVLAATKAAGPEDGAGVDARWEEDRRLRQAAAVADPYDEAFATAATDSYDEAFATAATDPYDEVVATAATDVTLVERWPGDGGQPRGKAAPGSSSESNGAGKASAGPVSPLDQGGRRSPAQLKQRR</sequence>
<feature type="transmembrane region" description="Helical" evidence="6">
    <location>
        <begin position="845"/>
        <end position="867"/>
    </location>
</feature>
<feature type="region of interest" description="Disordered" evidence="5">
    <location>
        <begin position="503"/>
        <end position="556"/>
    </location>
</feature>
<feature type="compositionally biased region" description="Low complexity" evidence="5">
    <location>
        <begin position="364"/>
        <end position="393"/>
    </location>
</feature>
<organism evidence="8 9">
    <name type="scientific">Coemansia biformis</name>
    <dbReference type="NCBI Taxonomy" id="1286918"/>
    <lineage>
        <taxon>Eukaryota</taxon>
        <taxon>Fungi</taxon>
        <taxon>Fungi incertae sedis</taxon>
        <taxon>Zoopagomycota</taxon>
        <taxon>Kickxellomycotina</taxon>
        <taxon>Kickxellomycetes</taxon>
        <taxon>Kickxellales</taxon>
        <taxon>Kickxellaceae</taxon>
        <taxon>Coemansia</taxon>
    </lineage>
</organism>
<dbReference type="GO" id="GO:0016020">
    <property type="term" value="C:membrane"/>
    <property type="evidence" value="ECO:0007669"/>
    <property type="project" value="UniProtKB-SubCell"/>
</dbReference>
<evidence type="ECO:0000259" key="7">
    <source>
        <dbReference type="Pfam" id="PF03151"/>
    </source>
</evidence>
<feature type="transmembrane region" description="Helical" evidence="6">
    <location>
        <begin position="1097"/>
        <end position="1116"/>
    </location>
</feature>
<dbReference type="Pfam" id="PF03151">
    <property type="entry name" value="TPT"/>
    <property type="match status" value="1"/>
</dbReference>
<keyword evidence="4 6" id="KW-0472">Membrane</keyword>
<dbReference type="InterPro" id="IPR050186">
    <property type="entry name" value="TPT_transporter"/>
</dbReference>
<feature type="transmembrane region" description="Helical" evidence="6">
    <location>
        <begin position="1040"/>
        <end position="1063"/>
    </location>
</feature>
<accession>A0A9W7Y8D9</accession>
<evidence type="ECO:0000313" key="9">
    <source>
        <dbReference type="Proteomes" id="UP001143981"/>
    </source>
</evidence>
<dbReference type="InterPro" id="IPR004853">
    <property type="entry name" value="Sugar_P_trans_dom"/>
</dbReference>
<feature type="transmembrane region" description="Helical" evidence="6">
    <location>
        <begin position="999"/>
        <end position="1020"/>
    </location>
</feature>
<feature type="compositionally biased region" description="Low complexity" evidence="5">
    <location>
        <begin position="428"/>
        <end position="442"/>
    </location>
</feature>
<protein>
    <recommendedName>
        <fullName evidence="7">Sugar phosphate transporter domain-containing protein</fullName>
    </recommendedName>
</protein>
<feature type="transmembrane region" description="Helical" evidence="6">
    <location>
        <begin position="912"/>
        <end position="932"/>
    </location>
</feature>